<accession>A0AAN0MB00</accession>
<dbReference type="KEGG" id="yrh:AABB31_03330"/>
<reference evidence="2" key="1">
    <citation type="submission" date="2024-04" db="EMBL/GenBank/DDBJ databases">
        <title>Phylogenomic analyses of a clade within the roseobacter group suggest taxonomic reassignments of species of the genera Aestuariivita, Citreicella, Loktanella, Nautella, Pelagibaca, Ruegeria, Thalassobius, Thiobacimonas and Tropicibacter, and the proposal o.</title>
        <authorList>
            <person name="Jeon C.O."/>
        </authorList>
    </citation>
    <scope>NUCLEOTIDE SEQUENCE [LARGE SCALE GENOMIC DNA]</scope>
    <source>
        <strain evidence="2">SS1-5</strain>
    </source>
</reference>
<keyword evidence="2" id="KW-1185">Reference proteome</keyword>
<dbReference type="EMBL" id="CP151767">
    <property type="protein sequence ID" value="WZU67989.1"/>
    <property type="molecule type" value="Genomic_DNA"/>
</dbReference>
<sequence length="175" mass="18943">MPSDSATGFIKRNRPPRVNISYADPYDSEKMVELPFVMGVMSDLSGNASQVEKAPLAERNFTDVTAGTLDDYMASVSPGLSFAVENKLDPDSGTKLGVNLEFSSMDDFGPAQVARQVPALAKLLEAREQLANLSRYMNGKSKAQDHLKALLEDPELMAALAEANADAEEDEDKAE</sequence>
<protein>
    <submittedName>
        <fullName evidence="1">Type VI secretion system contractile sheath small subunit</fullName>
    </submittedName>
</protein>
<dbReference type="AlphaFoldDB" id="A0AAN0MB00"/>
<name>A0AAN0MB00_9RHOB</name>
<evidence type="ECO:0000313" key="1">
    <source>
        <dbReference type="EMBL" id="WZU67989.1"/>
    </source>
</evidence>
<reference evidence="1 2" key="2">
    <citation type="submission" date="2024-08" db="EMBL/GenBank/DDBJ databases">
        <title>Phylogenomic analyses of a clade within the roseobacter group suggest taxonomic reassignments of species of the genera Aestuariivita, Citreicella, Loktanella, Nautella, Pelagibaca, Ruegeria, Thalassobius, Thiobacimonas and Tropicibacter, and the proposal o.</title>
        <authorList>
            <person name="Jeon C.O."/>
        </authorList>
    </citation>
    <scope>NUCLEOTIDE SEQUENCE [LARGE SCALE GENOMIC DNA]</scope>
    <source>
        <strain evidence="1 2">SS1-5</strain>
    </source>
</reference>
<gene>
    <name evidence="1" type="primary">tssB</name>
    <name evidence="1" type="ORF">AABB31_03330</name>
</gene>
<proteinExistence type="predicted"/>
<dbReference type="PIRSF" id="PIRSF028301">
    <property type="entry name" value="UCP028301"/>
    <property type="match status" value="1"/>
</dbReference>
<dbReference type="PANTHER" id="PTHR35850:SF1">
    <property type="entry name" value="TYPE VI SECRETION SYSTEM SHEATH PROTEIN TSSB1"/>
    <property type="match status" value="1"/>
</dbReference>
<organism evidence="1 2">
    <name type="scientific">Yoonia rhodophyticola</name>
    <dbReference type="NCBI Taxonomy" id="3137370"/>
    <lineage>
        <taxon>Bacteria</taxon>
        <taxon>Pseudomonadati</taxon>
        <taxon>Pseudomonadota</taxon>
        <taxon>Alphaproteobacteria</taxon>
        <taxon>Rhodobacterales</taxon>
        <taxon>Paracoccaceae</taxon>
        <taxon>Yoonia</taxon>
    </lineage>
</organism>
<dbReference type="Proteomes" id="UP001470809">
    <property type="component" value="Chromosome"/>
</dbReference>
<dbReference type="InterPro" id="IPR008312">
    <property type="entry name" value="T6SS_TssB1"/>
</dbReference>
<dbReference type="NCBIfam" id="TIGR03358">
    <property type="entry name" value="VI_chp_5"/>
    <property type="match status" value="1"/>
</dbReference>
<dbReference type="RefSeq" id="WP_342077283.1">
    <property type="nucleotide sequence ID" value="NZ_CP151767.2"/>
</dbReference>
<dbReference type="Pfam" id="PF05591">
    <property type="entry name" value="T6SS_VipA"/>
    <property type="match status" value="1"/>
</dbReference>
<dbReference type="PANTHER" id="PTHR35850">
    <property type="entry name" value="CYTOPLASMIC PROTEIN-RELATED"/>
    <property type="match status" value="1"/>
</dbReference>
<evidence type="ECO:0000313" key="2">
    <source>
        <dbReference type="Proteomes" id="UP001470809"/>
    </source>
</evidence>